<dbReference type="RefSeq" id="WP_148403205.1">
    <property type="nucleotide sequence ID" value="NZ_VSKK01000001.1"/>
</dbReference>
<keyword evidence="1" id="KW-0732">Signal</keyword>
<proteinExistence type="predicted"/>
<dbReference type="Pfam" id="PF19630">
    <property type="entry name" value="DUF6134"/>
    <property type="match status" value="1"/>
</dbReference>
<organism evidence="2 3">
    <name type="scientific">Bizionia myxarmorum</name>
    <dbReference type="NCBI Taxonomy" id="291186"/>
    <lineage>
        <taxon>Bacteria</taxon>
        <taxon>Pseudomonadati</taxon>
        <taxon>Bacteroidota</taxon>
        <taxon>Flavobacteriia</taxon>
        <taxon>Flavobacteriales</taxon>
        <taxon>Flavobacteriaceae</taxon>
        <taxon>Bizionia</taxon>
    </lineage>
</organism>
<dbReference type="AlphaFoldDB" id="A0A5D0RDS3"/>
<evidence type="ECO:0000256" key="1">
    <source>
        <dbReference type="SAM" id="SignalP"/>
    </source>
</evidence>
<gene>
    <name evidence="2" type="ORF">ES674_06855</name>
</gene>
<accession>A0A5D0RDS3</accession>
<feature type="signal peptide" evidence="1">
    <location>
        <begin position="1"/>
        <end position="21"/>
    </location>
</feature>
<evidence type="ECO:0008006" key="4">
    <source>
        <dbReference type="Google" id="ProtNLM"/>
    </source>
</evidence>
<comment type="caution">
    <text evidence="2">The sequence shown here is derived from an EMBL/GenBank/DDBJ whole genome shotgun (WGS) entry which is preliminary data.</text>
</comment>
<evidence type="ECO:0000313" key="3">
    <source>
        <dbReference type="Proteomes" id="UP000323720"/>
    </source>
</evidence>
<feature type="chain" id="PRO_5023026575" description="DUF3108 domain-containing protein" evidence="1">
    <location>
        <begin position="22"/>
        <end position="198"/>
    </location>
</feature>
<dbReference type="InterPro" id="IPR045767">
    <property type="entry name" value="DUF6134"/>
</dbReference>
<dbReference type="OrthoDB" id="1121030at2"/>
<protein>
    <recommendedName>
        <fullName evidence="4">DUF3108 domain-containing protein</fullName>
    </recommendedName>
</protein>
<dbReference type="Proteomes" id="UP000323720">
    <property type="component" value="Unassembled WGS sequence"/>
</dbReference>
<sequence>MIRSLILIMFFLSLGSSSNLKNENLYFDIVHNKKVIGSLKATKIITNSKTYYQSSTTIETHIIKAIRVNYKYDVTFDDKMLETANVDITVNEIPHAKTHTQWSGKDYHVVRDEEDKEIVKDSIFYATIQLYFEEPKSVKKCFSEQDGSFNTIRALGNHSYKKVNSKGRENSYYYKMGTLTKAVIDGGLIKFKIIARKE</sequence>
<keyword evidence="3" id="KW-1185">Reference proteome</keyword>
<dbReference type="EMBL" id="VSKK01000001">
    <property type="protein sequence ID" value="TYB79473.1"/>
    <property type="molecule type" value="Genomic_DNA"/>
</dbReference>
<name>A0A5D0RDS3_9FLAO</name>
<reference evidence="2 3" key="1">
    <citation type="submission" date="2019-08" db="EMBL/GenBank/DDBJ databases">
        <title>Genomes of Antarctic Bizionia species.</title>
        <authorList>
            <person name="Bowman J.P."/>
        </authorList>
    </citation>
    <scope>NUCLEOTIDE SEQUENCE [LARGE SCALE GENOMIC DNA]</scope>
    <source>
        <strain evidence="2 3">ADA-4</strain>
    </source>
</reference>
<evidence type="ECO:0000313" key="2">
    <source>
        <dbReference type="EMBL" id="TYB79473.1"/>
    </source>
</evidence>